<keyword evidence="2" id="KW-1185">Reference proteome</keyword>
<evidence type="ECO:0000313" key="2">
    <source>
        <dbReference type="Proteomes" id="UP000260457"/>
    </source>
</evidence>
<gene>
    <name evidence="1" type="ORF">DTO10_21665</name>
</gene>
<accession>A0ABM6XQV7</accession>
<name>A0ABM6XQV7_9BACI</name>
<dbReference type="InterPro" id="IPR025004">
    <property type="entry name" value="SenN/SenS"/>
</dbReference>
<evidence type="ECO:0000313" key="1">
    <source>
        <dbReference type="EMBL" id="AXN40726.1"/>
    </source>
</evidence>
<reference evidence="1 2" key="1">
    <citation type="submission" date="2018-07" db="EMBL/GenBank/DDBJ databases">
        <title>The molecular basis for the intramolecular migration of carboxyl group in the catabolism of para-hydroxybenzoate via gentisate.</title>
        <authorList>
            <person name="Zhao H."/>
            <person name="Xu Y."/>
            <person name="Lin S."/>
            <person name="Spain J.C."/>
            <person name="Zhou N.-Y."/>
        </authorList>
    </citation>
    <scope>NUCLEOTIDE SEQUENCE [LARGE SCALE GENOMIC DNA]</scope>
    <source>
        <strain evidence="1 2">PHB-7a</strain>
    </source>
</reference>
<proteinExistence type="predicted"/>
<organism evidence="1 2">
    <name type="scientific">Peribacillus butanolivorans</name>
    <dbReference type="NCBI Taxonomy" id="421767"/>
    <lineage>
        <taxon>Bacteria</taxon>
        <taxon>Bacillati</taxon>
        <taxon>Bacillota</taxon>
        <taxon>Bacilli</taxon>
        <taxon>Bacillales</taxon>
        <taxon>Bacillaceae</taxon>
        <taxon>Peribacillus</taxon>
    </lineage>
</organism>
<dbReference type="EMBL" id="CP030926">
    <property type="protein sequence ID" value="AXN40726.1"/>
    <property type="molecule type" value="Genomic_DNA"/>
</dbReference>
<dbReference type="RefSeq" id="WP_116821838.1">
    <property type="nucleotide sequence ID" value="NZ_CP030926.1"/>
</dbReference>
<protein>
    <submittedName>
        <fullName evidence="1">FbpB family small basic protein</fullName>
    </submittedName>
</protein>
<sequence>MSRKRKSFNELLKENREHLLHDKSELERIFTK</sequence>
<dbReference type="Proteomes" id="UP000260457">
    <property type="component" value="Chromosome"/>
</dbReference>
<dbReference type="Pfam" id="PF13040">
    <property type="entry name" value="Fur_reg_FbpB"/>
    <property type="match status" value="1"/>
</dbReference>